<comment type="catalytic activity">
    <reaction evidence="8 9">
        <text>[[Fe-S] cluster scaffold protein carrying a second [4Fe-4S](2+) cluster] + N(6)-octanoyl-L-lysyl-[protein] + 2 oxidized [2Fe-2S]-[ferredoxin] + 2 S-adenosyl-L-methionine + 4 H(+) = [[Fe-S] cluster scaffold protein] + N(6)-[(R)-dihydrolipoyl]-L-lysyl-[protein] + 4 Fe(3+) + 2 hydrogen sulfide + 2 5'-deoxyadenosine + 2 L-methionine + 2 reduced [2Fe-2S]-[ferredoxin]</text>
        <dbReference type="Rhea" id="RHEA:16585"/>
        <dbReference type="Rhea" id="RHEA-COMP:9928"/>
        <dbReference type="Rhea" id="RHEA-COMP:10000"/>
        <dbReference type="Rhea" id="RHEA-COMP:10001"/>
        <dbReference type="Rhea" id="RHEA-COMP:10475"/>
        <dbReference type="Rhea" id="RHEA-COMP:14568"/>
        <dbReference type="Rhea" id="RHEA-COMP:14569"/>
        <dbReference type="ChEBI" id="CHEBI:15378"/>
        <dbReference type="ChEBI" id="CHEBI:17319"/>
        <dbReference type="ChEBI" id="CHEBI:29034"/>
        <dbReference type="ChEBI" id="CHEBI:29919"/>
        <dbReference type="ChEBI" id="CHEBI:33722"/>
        <dbReference type="ChEBI" id="CHEBI:33737"/>
        <dbReference type="ChEBI" id="CHEBI:33738"/>
        <dbReference type="ChEBI" id="CHEBI:57844"/>
        <dbReference type="ChEBI" id="CHEBI:59789"/>
        <dbReference type="ChEBI" id="CHEBI:78809"/>
        <dbReference type="ChEBI" id="CHEBI:83100"/>
        <dbReference type="EC" id="2.8.1.8"/>
    </reaction>
</comment>
<dbReference type="GO" id="GO:0016992">
    <property type="term" value="F:lipoate synthase activity"/>
    <property type="evidence" value="ECO:0007669"/>
    <property type="project" value="UniProtKB-UniRule"/>
</dbReference>
<protein>
    <recommendedName>
        <fullName evidence="9">Lipoyl synthase</fullName>
        <ecNumber evidence="9">2.8.1.8</ecNumber>
    </recommendedName>
    <alternativeName>
        <fullName evidence="9">Lip-syn</fullName>
        <shortName evidence="9">LS</shortName>
    </alternativeName>
    <alternativeName>
        <fullName evidence="9">Lipoate synthase</fullName>
    </alternativeName>
    <alternativeName>
        <fullName evidence="9">Lipoic acid synthase</fullName>
    </alternativeName>
    <alternativeName>
        <fullName evidence="9">Sulfur insertion protein LipA</fullName>
    </alternativeName>
</protein>
<dbReference type="PANTHER" id="PTHR10949">
    <property type="entry name" value="LIPOYL SYNTHASE"/>
    <property type="match status" value="1"/>
</dbReference>
<dbReference type="EC" id="2.8.1.8" evidence="9"/>
<dbReference type="Pfam" id="PF04055">
    <property type="entry name" value="Radical_SAM"/>
    <property type="match status" value="1"/>
</dbReference>
<dbReference type="NCBIfam" id="TIGR00510">
    <property type="entry name" value="lipA"/>
    <property type="match status" value="1"/>
</dbReference>
<feature type="binding site" evidence="9">
    <location>
        <position position="45"/>
    </location>
    <ligand>
        <name>[4Fe-4S] cluster</name>
        <dbReference type="ChEBI" id="CHEBI:49883"/>
        <label>1</label>
    </ligand>
</feature>
<dbReference type="Proteomes" id="UP000777784">
    <property type="component" value="Unassembled WGS sequence"/>
</dbReference>
<dbReference type="EMBL" id="JAHJDP010000061">
    <property type="protein sequence ID" value="MBU2691396.1"/>
    <property type="molecule type" value="Genomic_DNA"/>
</dbReference>
<evidence type="ECO:0000313" key="11">
    <source>
        <dbReference type="EMBL" id="MBU2691396.1"/>
    </source>
</evidence>
<dbReference type="PIRSF" id="PIRSF005963">
    <property type="entry name" value="Lipoyl_synth"/>
    <property type="match status" value="1"/>
</dbReference>
<keyword evidence="6 9" id="KW-0408">Iron</keyword>
<feature type="binding site" evidence="9">
    <location>
        <position position="71"/>
    </location>
    <ligand>
        <name>[4Fe-4S] cluster</name>
        <dbReference type="ChEBI" id="CHEBI:49883"/>
        <label>2</label>
        <note>4Fe-4S-S-AdoMet</note>
    </ligand>
</feature>
<dbReference type="GO" id="GO:0051539">
    <property type="term" value="F:4 iron, 4 sulfur cluster binding"/>
    <property type="evidence" value="ECO:0007669"/>
    <property type="project" value="UniProtKB-UniRule"/>
</dbReference>
<dbReference type="GO" id="GO:0005737">
    <property type="term" value="C:cytoplasm"/>
    <property type="evidence" value="ECO:0007669"/>
    <property type="project" value="UniProtKB-SubCell"/>
</dbReference>
<feature type="binding site" evidence="9">
    <location>
        <position position="75"/>
    </location>
    <ligand>
        <name>[4Fe-4S] cluster</name>
        <dbReference type="ChEBI" id="CHEBI:49883"/>
        <label>2</label>
        <note>4Fe-4S-S-AdoMet</note>
    </ligand>
</feature>
<proteinExistence type="inferred from homology"/>
<accession>A0A948RWT1</accession>
<dbReference type="InterPro" id="IPR007197">
    <property type="entry name" value="rSAM"/>
</dbReference>
<feature type="binding site" evidence="9">
    <location>
        <position position="282"/>
    </location>
    <ligand>
        <name>[4Fe-4S] cluster</name>
        <dbReference type="ChEBI" id="CHEBI:49883"/>
        <label>1</label>
    </ligand>
</feature>
<dbReference type="PANTHER" id="PTHR10949:SF0">
    <property type="entry name" value="LIPOYL SYNTHASE, MITOCHONDRIAL"/>
    <property type="match status" value="1"/>
</dbReference>
<reference evidence="11" key="1">
    <citation type="submission" date="2021-05" db="EMBL/GenBank/DDBJ databases">
        <title>Energy efficiency and biological interactions define the core microbiome of deep oligotrophic groundwater.</title>
        <authorList>
            <person name="Mehrshad M."/>
            <person name="Lopez-Fernandez M."/>
            <person name="Bell E."/>
            <person name="Bernier-Latmani R."/>
            <person name="Bertilsson S."/>
            <person name="Dopson M."/>
        </authorList>
    </citation>
    <scope>NUCLEOTIDE SEQUENCE</scope>
    <source>
        <strain evidence="11">Modern_marine.mb.64</strain>
    </source>
</reference>
<dbReference type="GO" id="GO:0046872">
    <property type="term" value="F:metal ion binding"/>
    <property type="evidence" value="ECO:0007669"/>
    <property type="project" value="UniProtKB-KW"/>
</dbReference>
<feature type="domain" description="Radical SAM core" evidence="10">
    <location>
        <begin position="57"/>
        <end position="271"/>
    </location>
</feature>
<keyword evidence="4 9" id="KW-0949">S-adenosyl-L-methionine</keyword>
<comment type="pathway">
    <text evidence="9">Protein modification; protein lipoylation via endogenous pathway; protein N(6)-(lipoyl)lysine from octanoyl-[acyl-carrier-protein]: step 2/2.</text>
</comment>
<feature type="binding site" evidence="9">
    <location>
        <position position="56"/>
    </location>
    <ligand>
        <name>[4Fe-4S] cluster</name>
        <dbReference type="ChEBI" id="CHEBI:49883"/>
        <label>1</label>
    </ligand>
</feature>
<keyword evidence="3 9" id="KW-0808">Transferase</keyword>
<dbReference type="SMART" id="SM00729">
    <property type="entry name" value="Elp3"/>
    <property type="match status" value="1"/>
</dbReference>
<comment type="similarity">
    <text evidence="9">Belongs to the radical SAM superfamily. Lipoyl synthase family.</text>
</comment>
<dbReference type="Pfam" id="PF16881">
    <property type="entry name" value="LIAS_N"/>
    <property type="match status" value="1"/>
</dbReference>
<evidence type="ECO:0000256" key="7">
    <source>
        <dbReference type="ARBA" id="ARBA00023014"/>
    </source>
</evidence>
<dbReference type="InterPro" id="IPR013785">
    <property type="entry name" value="Aldolase_TIM"/>
</dbReference>
<evidence type="ECO:0000256" key="9">
    <source>
        <dbReference type="HAMAP-Rule" id="MF_00206"/>
    </source>
</evidence>
<sequence>MERKPGGESAKPQRRPPWLKIRLPETGGFANTRKIVSSRRLHTVCEEARCPNIGECWSAGTATFIILGDTCTRACRFCAVKTGRPGLPDPGEPARVAEAVREMGIHHAVITSVTRDDCDDGGAGPFALTVQAIRKINKECTVELLIPDFKGNPALQQIVFDAKPDVLAHNVETVPALYHTVRPQADYQRSLTLLERAAAAGLAAKSGLMLGLGETKDQVDEVLRDLRAHRCTLLTLGQYLQPTKSHLPVEQFITPDEFKEWDQRAKELGFRHCESGPLVRSSYHAERAINPSG</sequence>
<dbReference type="SFLD" id="SFLDF00271">
    <property type="entry name" value="lipoyl_synthase"/>
    <property type="match status" value="1"/>
</dbReference>
<evidence type="ECO:0000256" key="5">
    <source>
        <dbReference type="ARBA" id="ARBA00022723"/>
    </source>
</evidence>
<evidence type="ECO:0000256" key="6">
    <source>
        <dbReference type="ARBA" id="ARBA00023004"/>
    </source>
</evidence>
<dbReference type="SUPFAM" id="SSF102114">
    <property type="entry name" value="Radical SAM enzymes"/>
    <property type="match status" value="1"/>
</dbReference>
<dbReference type="InterPro" id="IPR006638">
    <property type="entry name" value="Elp3/MiaA/NifB-like_rSAM"/>
</dbReference>
<dbReference type="NCBIfam" id="NF009544">
    <property type="entry name" value="PRK12928.1"/>
    <property type="match status" value="1"/>
</dbReference>
<comment type="caution">
    <text evidence="11">The sequence shown here is derived from an EMBL/GenBank/DDBJ whole genome shotgun (WGS) entry which is preliminary data.</text>
</comment>
<keyword evidence="2 9" id="KW-0963">Cytoplasm</keyword>
<evidence type="ECO:0000313" key="12">
    <source>
        <dbReference type="Proteomes" id="UP000777784"/>
    </source>
</evidence>
<dbReference type="FunFam" id="3.20.20.70:FF:000040">
    <property type="entry name" value="Lipoyl synthase"/>
    <property type="match status" value="1"/>
</dbReference>
<evidence type="ECO:0000256" key="8">
    <source>
        <dbReference type="ARBA" id="ARBA00047326"/>
    </source>
</evidence>
<evidence type="ECO:0000256" key="2">
    <source>
        <dbReference type="ARBA" id="ARBA00022490"/>
    </source>
</evidence>
<dbReference type="InterPro" id="IPR031691">
    <property type="entry name" value="LIAS_N"/>
</dbReference>
<keyword evidence="1 9" id="KW-0004">4Fe-4S</keyword>
<dbReference type="SFLD" id="SFLDG01058">
    <property type="entry name" value="lipoyl_synthase_like"/>
    <property type="match status" value="1"/>
</dbReference>
<keyword evidence="7 9" id="KW-0411">Iron-sulfur</keyword>
<dbReference type="AlphaFoldDB" id="A0A948RWT1"/>
<dbReference type="GO" id="GO:0009249">
    <property type="term" value="P:protein lipoylation"/>
    <property type="evidence" value="ECO:0007669"/>
    <property type="project" value="UniProtKB-UniRule"/>
</dbReference>
<comment type="cofactor">
    <cofactor evidence="9">
        <name>[4Fe-4S] cluster</name>
        <dbReference type="ChEBI" id="CHEBI:49883"/>
    </cofactor>
    <text evidence="9">Binds 2 [4Fe-4S] clusters per subunit. One cluster is coordinated with 3 cysteines and an exchangeable S-adenosyl-L-methionine.</text>
</comment>
<name>A0A948RWT1_UNCEI</name>
<keyword evidence="5 9" id="KW-0479">Metal-binding</keyword>
<dbReference type="HAMAP" id="MF_00206">
    <property type="entry name" value="Lipoyl_synth"/>
    <property type="match status" value="1"/>
</dbReference>
<evidence type="ECO:0000256" key="3">
    <source>
        <dbReference type="ARBA" id="ARBA00022679"/>
    </source>
</evidence>
<dbReference type="SFLD" id="SFLDS00029">
    <property type="entry name" value="Radical_SAM"/>
    <property type="match status" value="1"/>
</dbReference>
<comment type="function">
    <text evidence="9">Catalyzes the radical-mediated insertion of two sulfur atoms into the C-6 and C-8 positions of the octanoyl moiety bound to the lipoyl domains of lipoate-dependent enzymes, thereby converting the octanoylated domains into lipoylated derivatives.</text>
</comment>
<evidence type="ECO:0000259" key="10">
    <source>
        <dbReference type="PROSITE" id="PS51918"/>
    </source>
</evidence>
<feature type="binding site" evidence="9">
    <location>
        <position position="50"/>
    </location>
    <ligand>
        <name>[4Fe-4S] cluster</name>
        <dbReference type="ChEBI" id="CHEBI:49883"/>
        <label>1</label>
    </ligand>
</feature>
<dbReference type="InterPro" id="IPR058240">
    <property type="entry name" value="rSAM_sf"/>
</dbReference>
<gene>
    <name evidence="9 11" type="primary">lipA</name>
    <name evidence="11" type="ORF">KJ970_10765</name>
</gene>
<evidence type="ECO:0000256" key="4">
    <source>
        <dbReference type="ARBA" id="ARBA00022691"/>
    </source>
</evidence>
<dbReference type="Gene3D" id="3.20.20.70">
    <property type="entry name" value="Aldolase class I"/>
    <property type="match status" value="1"/>
</dbReference>
<comment type="subcellular location">
    <subcellularLocation>
        <location evidence="9">Cytoplasm</location>
    </subcellularLocation>
</comment>
<dbReference type="PROSITE" id="PS51918">
    <property type="entry name" value="RADICAL_SAM"/>
    <property type="match status" value="1"/>
</dbReference>
<evidence type="ECO:0000256" key="1">
    <source>
        <dbReference type="ARBA" id="ARBA00022485"/>
    </source>
</evidence>
<dbReference type="NCBIfam" id="NF004019">
    <property type="entry name" value="PRK05481.1"/>
    <property type="match status" value="1"/>
</dbReference>
<dbReference type="InterPro" id="IPR003698">
    <property type="entry name" value="Lipoyl_synth"/>
</dbReference>
<feature type="binding site" evidence="9">
    <location>
        <position position="78"/>
    </location>
    <ligand>
        <name>[4Fe-4S] cluster</name>
        <dbReference type="ChEBI" id="CHEBI:49883"/>
        <label>2</label>
        <note>4Fe-4S-S-AdoMet</note>
    </ligand>
</feature>
<organism evidence="11 12">
    <name type="scientific">Eiseniibacteriota bacterium</name>
    <dbReference type="NCBI Taxonomy" id="2212470"/>
    <lineage>
        <taxon>Bacteria</taxon>
        <taxon>Candidatus Eiseniibacteriota</taxon>
    </lineage>
</organism>